<sequence length="329" mass="38046">MINFTIDLPSTDENNISEKDNSIQILEVLLPLISQNAVKQMNSSTLHYLESNFFKCEEMKYLPEEISKKIHKYLICKDCFKVFKNFASCGCGFCNCNEKILKLESTGYSEENYLIYLKNQKLSCCNSPITESDIQFLFPAYEALKKREEIKTKLATLNEEIQKSRMFTCINCNKVRGFEMFAEAGCHHMCMICISKQYYTKRIKTCAICNEIIPLNILGNKKIQCSSCNNCFFILGDRIQETCPNHAYCMGCMFGILTENKRCLICRKSLSSSEKLEYYKFAYVECAGCFKDLCITRAKKSLCCNSYYCEECKAIVYQCEVCKRVVNYI</sequence>
<dbReference type="EMBL" id="MPUH01000487">
    <property type="protein sequence ID" value="OMJ79107.1"/>
    <property type="molecule type" value="Genomic_DNA"/>
</dbReference>
<proteinExistence type="predicted"/>
<evidence type="ECO:0000313" key="2">
    <source>
        <dbReference type="Proteomes" id="UP000187209"/>
    </source>
</evidence>
<keyword evidence="2" id="KW-1185">Reference proteome</keyword>
<evidence type="ECO:0000313" key="1">
    <source>
        <dbReference type="EMBL" id="OMJ79107.1"/>
    </source>
</evidence>
<gene>
    <name evidence="1" type="ORF">SteCoe_20929</name>
</gene>
<reference evidence="1 2" key="1">
    <citation type="submission" date="2016-11" db="EMBL/GenBank/DDBJ databases">
        <title>The macronuclear genome of Stentor coeruleus: a giant cell with tiny introns.</title>
        <authorList>
            <person name="Slabodnick M."/>
            <person name="Ruby J.G."/>
            <person name="Reiff S.B."/>
            <person name="Swart E.C."/>
            <person name="Gosai S."/>
            <person name="Prabakaran S."/>
            <person name="Witkowska E."/>
            <person name="Larue G.E."/>
            <person name="Fisher S."/>
            <person name="Freeman R.M."/>
            <person name="Gunawardena J."/>
            <person name="Chu W."/>
            <person name="Stover N.A."/>
            <person name="Gregory B.D."/>
            <person name="Nowacki M."/>
            <person name="Derisi J."/>
            <person name="Roy S.W."/>
            <person name="Marshall W.F."/>
            <person name="Sood P."/>
        </authorList>
    </citation>
    <scope>NUCLEOTIDE SEQUENCE [LARGE SCALE GENOMIC DNA]</scope>
    <source>
        <strain evidence="1">WM001</strain>
    </source>
</reference>
<accession>A0A1R2BQV3</accession>
<dbReference type="Proteomes" id="UP000187209">
    <property type="component" value="Unassembled WGS sequence"/>
</dbReference>
<organism evidence="1 2">
    <name type="scientific">Stentor coeruleus</name>
    <dbReference type="NCBI Taxonomy" id="5963"/>
    <lineage>
        <taxon>Eukaryota</taxon>
        <taxon>Sar</taxon>
        <taxon>Alveolata</taxon>
        <taxon>Ciliophora</taxon>
        <taxon>Postciliodesmatophora</taxon>
        <taxon>Heterotrichea</taxon>
        <taxon>Heterotrichida</taxon>
        <taxon>Stentoridae</taxon>
        <taxon>Stentor</taxon>
    </lineage>
</organism>
<protein>
    <submittedName>
        <fullName evidence="1">Uncharacterized protein</fullName>
    </submittedName>
</protein>
<dbReference type="AlphaFoldDB" id="A0A1R2BQV3"/>
<comment type="caution">
    <text evidence="1">The sequence shown here is derived from an EMBL/GenBank/DDBJ whole genome shotgun (WGS) entry which is preliminary data.</text>
</comment>
<name>A0A1R2BQV3_9CILI</name>